<dbReference type="InterPro" id="IPR040811">
    <property type="entry name" value="SLATT_4"/>
</dbReference>
<dbReference type="EMBL" id="JAUCAE010000002">
    <property type="protein sequence ID" value="MDM7545815.1"/>
    <property type="molecule type" value="Genomic_DNA"/>
</dbReference>
<organism evidence="3 4">
    <name type="scientific">Lactococcus lactis</name>
    <dbReference type="NCBI Taxonomy" id="1358"/>
    <lineage>
        <taxon>Bacteria</taxon>
        <taxon>Bacillati</taxon>
        <taxon>Bacillota</taxon>
        <taxon>Bacilli</taxon>
        <taxon>Lactobacillales</taxon>
        <taxon>Streptococcaceae</taxon>
        <taxon>Lactococcus</taxon>
    </lineage>
</organism>
<keyword evidence="1" id="KW-0812">Transmembrane</keyword>
<keyword evidence="1" id="KW-1133">Transmembrane helix</keyword>
<sequence>MNDKKYLYEEIQNFLVNVGWTHKIQICQVDVYIEFSRKLKLTKILLTSFTSAGLGSFILKILPSFQDVSMTITFALSLATTIVIALDKENDYKKLAEQNKMAADKYLEMRNKATALLYRMKHEDSNTTIEKEFSELKELRNTANPDLPYTSSKAVALASKKLKENKDNDYNDDYKLFIPKNLLDIEGDL</sequence>
<dbReference type="Pfam" id="PF18186">
    <property type="entry name" value="SLATT_4"/>
    <property type="match status" value="1"/>
</dbReference>
<dbReference type="Proteomes" id="UP001240905">
    <property type="component" value="Unassembled WGS sequence"/>
</dbReference>
<proteinExistence type="predicted"/>
<accession>A0AAW7IVM8</accession>
<dbReference type="NCBIfam" id="NF033632">
    <property type="entry name" value="SLATT_4"/>
    <property type="match status" value="1"/>
</dbReference>
<dbReference type="AlphaFoldDB" id="A0AAW7IVM8"/>
<feature type="transmembrane region" description="Helical" evidence="1">
    <location>
        <begin position="68"/>
        <end position="86"/>
    </location>
</feature>
<reference evidence="3" key="1">
    <citation type="submission" date="2023-06" db="EMBL/GenBank/DDBJ databases">
        <title>Draft Genome Sequences of lactic acid bacteria strains isolated from fermented milk products.</title>
        <authorList>
            <person name="Elcheninov A.G."/>
            <person name="Klyukina A."/>
            <person name="Zayulina K.S."/>
            <person name="Gavirova L.A."/>
            <person name="Shcherbakova P.A."/>
            <person name="Shestakov A.I."/>
            <person name="Kublanov I.V."/>
            <person name="Kochetkova T.V."/>
        </authorList>
    </citation>
    <scope>NUCLEOTIDE SEQUENCE</scope>
    <source>
        <strain evidence="3">TOM.142</strain>
    </source>
</reference>
<feature type="transmembrane region" description="Helical" evidence="1">
    <location>
        <begin position="44"/>
        <end position="62"/>
    </location>
</feature>
<protein>
    <submittedName>
        <fullName evidence="3">SLATT domain-containing protein</fullName>
    </submittedName>
</protein>
<feature type="domain" description="SMODS and SLOG-associating 2TM effector" evidence="2">
    <location>
        <begin position="7"/>
        <end position="172"/>
    </location>
</feature>
<evidence type="ECO:0000313" key="3">
    <source>
        <dbReference type="EMBL" id="MDM7545815.1"/>
    </source>
</evidence>
<evidence type="ECO:0000259" key="2">
    <source>
        <dbReference type="Pfam" id="PF18186"/>
    </source>
</evidence>
<dbReference type="RefSeq" id="WP_271891917.1">
    <property type="nucleotide sequence ID" value="NZ_JAUCAE010000002.1"/>
</dbReference>
<gene>
    <name evidence="3" type="ORF">QUD52_02040</name>
</gene>
<name>A0AAW7IVM8_9LACT</name>
<evidence type="ECO:0000313" key="4">
    <source>
        <dbReference type="Proteomes" id="UP001240905"/>
    </source>
</evidence>
<keyword evidence="1" id="KW-0472">Membrane</keyword>
<comment type="caution">
    <text evidence="3">The sequence shown here is derived from an EMBL/GenBank/DDBJ whole genome shotgun (WGS) entry which is preliminary data.</text>
</comment>
<evidence type="ECO:0000256" key="1">
    <source>
        <dbReference type="SAM" id="Phobius"/>
    </source>
</evidence>